<dbReference type="SUPFAM" id="SSF81383">
    <property type="entry name" value="F-box domain"/>
    <property type="match status" value="1"/>
</dbReference>
<comment type="caution">
    <text evidence="2">The sequence shown here is derived from an EMBL/GenBank/DDBJ whole genome shotgun (WGS) entry which is preliminary data.</text>
</comment>
<dbReference type="InterPro" id="IPR011047">
    <property type="entry name" value="Quinoprotein_ADH-like_sf"/>
</dbReference>
<keyword evidence="3" id="KW-1185">Reference proteome</keyword>
<dbReference type="InterPro" id="IPR036047">
    <property type="entry name" value="F-box-like_dom_sf"/>
</dbReference>
<dbReference type="InterPro" id="IPR001810">
    <property type="entry name" value="F-box_dom"/>
</dbReference>
<dbReference type="Proteomes" id="UP001556367">
    <property type="component" value="Unassembled WGS sequence"/>
</dbReference>
<gene>
    <name evidence="2" type="ORF">HGRIS_005991</name>
</gene>
<dbReference type="EMBL" id="JASNQZ010000001">
    <property type="protein sequence ID" value="KAL0960998.1"/>
    <property type="molecule type" value="Genomic_DNA"/>
</dbReference>
<proteinExistence type="predicted"/>
<organism evidence="2 3">
    <name type="scientific">Hohenbuehelia grisea</name>
    <dbReference type="NCBI Taxonomy" id="104357"/>
    <lineage>
        <taxon>Eukaryota</taxon>
        <taxon>Fungi</taxon>
        <taxon>Dikarya</taxon>
        <taxon>Basidiomycota</taxon>
        <taxon>Agaricomycotina</taxon>
        <taxon>Agaricomycetes</taxon>
        <taxon>Agaricomycetidae</taxon>
        <taxon>Agaricales</taxon>
        <taxon>Pleurotineae</taxon>
        <taxon>Pleurotaceae</taxon>
        <taxon>Hohenbuehelia</taxon>
    </lineage>
</organism>
<reference evidence="3" key="1">
    <citation type="submission" date="2024-06" db="EMBL/GenBank/DDBJ databases">
        <title>Multi-omics analyses provide insights into the biosynthesis of the anticancer antibiotic pleurotin in Hohenbuehelia grisea.</title>
        <authorList>
            <person name="Weaver J.A."/>
            <person name="Alberti F."/>
        </authorList>
    </citation>
    <scope>NUCLEOTIDE SEQUENCE [LARGE SCALE GENOMIC DNA]</scope>
    <source>
        <strain evidence="3">T-177</strain>
    </source>
</reference>
<protein>
    <recommendedName>
        <fullName evidence="1">F-box domain-containing protein</fullName>
    </recommendedName>
</protein>
<dbReference type="Pfam" id="PF00646">
    <property type="entry name" value="F-box"/>
    <property type="match status" value="1"/>
</dbReference>
<dbReference type="PROSITE" id="PS50181">
    <property type="entry name" value="FBOX"/>
    <property type="match status" value="1"/>
</dbReference>
<sequence>MLSQLPVEIVLCTFSHLPITALVELRLVSKEWKALFDENDEAIFHQAAVYHEYIPSLATMIFDLPLLYPKRYVMGVTSWRALFRRVIDISRSWEGRGPSIITKHSADTRVHRFKVDEQAGYIIHTSSLGSLTVSDLSSGQILWELGCGMRYVRRYAHCEYGEGYIMFDRYDGSKEVWRRACDFDADTPCTASPPDILQIESSAHARRLSQTDTRGHFKPWALLRMPVPTRAYRFVYPILLVAGTEAAFLWDVPSGRLVLTIEGLQPDDLPVDGTLNINYVELSDRHAFICMTDGLRVFSRESGACVLVIPSTKDIYGEWAYSLGPTQYSIDVPMDSALLPLIVERTRIHGVDNRVIHDTYVAAHVSSCGSNLVCMLKNSRLIIIYGFERLISGTATLREIALDVQLGSPMYSSVYLAFEHGRIGMVTTTGVFVVCPDFDSADPPHLDVCRILTFTSRFYLPSTSCLQMTRTGLFLNWPVHSWDPMDLEDGMDWFNETLEEPPCYIEQEDGSLVPDAHPVFETRSSSAIYEVNFVRSLYDPEAVQVDLSRRSTL</sequence>
<dbReference type="Gene3D" id="1.20.1280.50">
    <property type="match status" value="1"/>
</dbReference>
<dbReference type="CDD" id="cd09917">
    <property type="entry name" value="F-box_SF"/>
    <property type="match status" value="1"/>
</dbReference>
<dbReference type="SMART" id="SM00256">
    <property type="entry name" value="FBOX"/>
    <property type="match status" value="1"/>
</dbReference>
<name>A0ABR3K0H6_9AGAR</name>
<dbReference type="SUPFAM" id="SSF50998">
    <property type="entry name" value="Quinoprotein alcohol dehydrogenase-like"/>
    <property type="match status" value="1"/>
</dbReference>
<evidence type="ECO:0000313" key="3">
    <source>
        <dbReference type="Proteomes" id="UP001556367"/>
    </source>
</evidence>
<evidence type="ECO:0000259" key="1">
    <source>
        <dbReference type="PROSITE" id="PS50181"/>
    </source>
</evidence>
<accession>A0ABR3K0H6</accession>
<feature type="domain" description="F-box" evidence="1">
    <location>
        <begin position="1"/>
        <end position="47"/>
    </location>
</feature>
<evidence type="ECO:0000313" key="2">
    <source>
        <dbReference type="EMBL" id="KAL0960998.1"/>
    </source>
</evidence>